<dbReference type="EMBL" id="MU007045">
    <property type="protein sequence ID" value="KAF2429638.1"/>
    <property type="molecule type" value="Genomic_DNA"/>
</dbReference>
<evidence type="ECO:0000313" key="1">
    <source>
        <dbReference type="EMBL" id="KAF2429638.1"/>
    </source>
</evidence>
<keyword evidence="2" id="KW-1185">Reference proteome</keyword>
<name>A0A9P4TY84_9PEZI</name>
<accession>A0A9P4TY84</accession>
<organism evidence="1 2">
    <name type="scientific">Tothia fuscella</name>
    <dbReference type="NCBI Taxonomy" id="1048955"/>
    <lineage>
        <taxon>Eukaryota</taxon>
        <taxon>Fungi</taxon>
        <taxon>Dikarya</taxon>
        <taxon>Ascomycota</taxon>
        <taxon>Pezizomycotina</taxon>
        <taxon>Dothideomycetes</taxon>
        <taxon>Pleosporomycetidae</taxon>
        <taxon>Venturiales</taxon>
        <taxon>Cylindrosympodiaceae</taxon>
        <taxon>Tothia</taxon>
    </lineage>
</organism>
<comment type="caution">
    <text evidence="1">The sequence shown here is derived from an EMBL/GenBank/DDBJ whole genome shotgun (WGS) entry which is preliminary data.</text>
</comment>
<protein>
    <submittedName>
        <fullName evidence="1">Uncharacterized protein</fullName>
    </submittedName>
</protein>
<dbReference type="AlphaFoldDB" id="A0A9P4TY84"/>
<proteinExistence type="predicted"/>
<gene>
    <name evidence="1" type="ORF">EJ08DRAFT_698134</name>
</gene>
<reference evidence="1" key="1">
    <citation type="journal article" date="2020" name="Stud. Mycol.">
        <title>101 Dothideomycetes genomes: a test case for predicting lifestyles and emergence of pathogens.</title>
        <authorList>
            <person name="Haridas S."/>
            <person name="Albert R."/>
            <person name="Binder M."/>
            <person name="Bloem J."/>
            <person name="Labutti K."/>
            <person name="Salamov A."/>
            <person name="Andreopoulos B."/>
            <person name="Baker S."/>
            <person name="Barry K."/>
            <person name="Bills G."/>
            <person name="Bluhm B."/>
            <person name="Cannon C."/>
            <person name="Castanera R."/>
            <person name="Culley D."/>
            <person name="Daum C."/>
            <person name="Ezra D."/>
            <person name="Gonzalez J."/>
            <person name="Henrissat B."/>
            <person name="Kuo A."/>
            <person name="Liang C."/>
            <person name="Lipzen A."/>
            <person name="Lutzoni F."/>
            <person name="Magnuson J."/>
            <person name="Mondo S."/>
            <person name="Nolan M."/>
            <person name="Ohm R."/>
            <person name="Pangilinan J."/>
            <person name="Park H.-J."/>
            <person name="Ramirez L."/>
            <person name="Alfaro M."/>
            <person name="Sun H."/>
            <person name="Tritt A."/>
            <person name="Yoshinaga Y."/>
            <person name="Zwiers L.-H."/>
            <person name="Turgeon B."/>
            <person name="Goodwin S."/>
            <person name="Spatafora J."/>
            <person name="Crous P."/>
            <person name="Grigoriev I."/>
        </authorList>
    </citation>
    <scope>NUCLEOTIDE SEQUENCE</scope>
    <source>
        <strain evidence="1">CBS 130266</strain>
    </source>
</reference>
<evidence type="ECO:0000313" key="2">
    <source>
        <dbReference type="Proteomes" id="UP000800235"/>
    </source>
</evidence>
<sequence length="203" mass="23187">MTTTCSSNHTSTTSNSLPMQTHFRSSVISFISSSSPPKWNDFLSIIDQLPRLVSQTYPATQTYYKDFMLKFIYEEITLSQFQSDLAALLAHEPLLFNYFASFLKADICSSAQQVAARRYFCALAGLPVSSPASSPRSSMYEISAFSSSVQQRFEDCPGKIRDFVRLSLQRWRNGSQNARAQLIELLEDEEDLLEFFERTWPLR</sequence>
<dbReference type="Proteomes" id="UP000800235">
    <property type="component" value="Unassembled WGS sequence"/>
</dbReference>